<protein>
    <recommendedName>
        <fullName evidence="3">RRM domain-containing protein</fullName>
    </recommendedName>
</protein>
<comment type="caution">
    <text evidence="4">The sequence shown here is derived from an EMBL/GenBank/DDBJ whole genome shotgun (WGS) entry which is preliminary data.</text>
</comment>
<reference evidence="4 5" key="1">
    <citation type="submission" date="2019-05" db="EMBL/GenBank/DDBJ databases">
        <title>Another draft genome of Portunus trituberculatus and its Hox gene families provides insights of decapod evolution.</title>
        <authorList>
            <person name="Jeong J.-H."/>
            <person name="Song I."/>
            <person name="Kim S."/>
            <person name="Choi T."/>
            <person name="Kim D."/>
            <person name="Ryu S."/>
            <person name="Kim W."/>
        </authorList>
    </citation>
    <scope>NUCLEOTIDE SEQUENCE [LARGE SCALE GENOMIC DNA]</scope>
    <source>
        <tissue evidence="4">Muscle</tissue>
    </source>
</reference>
<organism evidence="4 5">
    <name type="scientific">Portunus trituberculatus</name>
    <name type="common">Swimming crab</name>
    <name type="synonym">Neptunus trituberculatus</name>
    <dbReference type="NCBI Taxonomy" id="210409"/>
    <lineage>
        <taxon>Eukaryota</taxon>
        <taxon>Metazoa</taxon>
        <taxon>Ecdysozoa</taxon>
        <taxon>Arthropoda</taxon>
        <taxon>Crustacea</taxon>
        <taxon>Multicrustacea</taxon>
        <taxon>Malacostraca</taxon>
        <taxon>Eumalacostraca</taxon>
        <taxon>Eucarida</taxon>
        <taxon>Decapoda</taxon>
        <taxon>Pleocyemata</taxon>
        <taxon>Brachyura</taxon>
        <taxon>Eubrachyura</taxon>
        <taxon>Portunoidea</taxon>
        <taxon>Portunidae</taxon>
        <taxon>Portuninae</taxon>
        <taxon>Portunus</taxon>
    </lineage>
</organism>
<dbReference type="EMBL" id="VSRR010001948">
    <property type="protein sequence ID" value="MPC28672.1"/>
    <property type="molecule type" value="Genomic_DNA"/>
</dbReference>
<dbReference type="InterPro" id="IPR012677">
    <property type="entry name" value="Nucleotide-bd_a/b_plait_sf"/>
</dbReference>
<feature type="domain" description="RRM" evidence="3">
    <location>
        <begin position="42"/>
        <end position="106"/>
    </location>
</feature>
<dbReference type="GO" id="GO:0003723">
    <property type="term" value="F:RNA binding"/>
    <property type="evidence" value="ECO:0007669"/>
    <property type="project" value="UniProtKB-UniRule"/>
</dbReference>
<evidence type="ECO:0000313" key="4">
    <source>
        <dbReference type="EMBL" id="MPC28672.1"/>
    </source>
</evidence>
<gene>
    <name evidence="4" type="ORF">E2C01_021882</name>
</gene>
<proteinExistence type="predicted"/>
<dbReference type="InterPro" id="IPR000504">
    <property type="entry name" value="RRM_dom"/>
</dbReference>
<evidence type="ECO:0000256" key="2">
    <source>
        <dbReference type="PROSITE-ProRule" id="PRU00176"/>
    </source>
</evidence>
<evidence type="ECO:0000256" key="1">
    <source>
        <dbReference type="ARBA" id="ARBA00022884"/>
    </source>
</evidence>
<dbReference type="Gene3D" id="3.30.70.330">
    <property type="match status" value="1"/>
</dbReference>
<dbReference type="PROSITE" id="PS50102">
    <property type="entry name" value="RRM"/>
    <property type="match status" value="1"/>
</dbReference>
<dbReference type="AlphaFoldDB" id="A0A5B7E3R8"/>
<evidence type="ECO:0000259" key="3">
    <source>
        <dbReference type="PROSITE" id="PS50102"/>
    </source>
</evidence>
<dbReference type="SUPFAM" id="SSF54928">
    <property type="entry name" value="RNA-binding domain, RBD"/>
    <property type="match status" value="1"/>
</dbReference>
<dbReference type="Pfam" id="PF00076">
    <property type="entry name" value="RRM_1"/>
    <property type="match status" value="1"/>
</dbReference>
<evidence type="ECO:0000313" key="5">
    <source>
        <dbReference type="Proteomes" id="UP000324222"/>
    </source>
</evidence>
<dbReference type="SMART" id="SM00360">
    <property type="entry name" value="RRM"/>
    <property type="match status" value="1"/>
</dbReference>
<sequence>MTAAARLNWRRWEWGRQGAFVYNYVCGCTTIRMPGGEVQKTFKIFCGNLAGAATKDDLYYLFSRYGPVVEAVVMVGKFYGFVAEANPISLNKRVRSNETRISEDDGGFVFDLRRRAPDEGLREPLSANRID</sequence>
<dbReference type="InterPro" id="IPR035979">
    <property type="entry name" value="RBD_domain_sf"/>
</dbReference>
<name>A0A5B7E3R8_PORTR</name>
<accession>A0A5B7E3R8</accession>
<keyword evidence="1 2" id="KW-0694">RNA-binding</keyword>
<dbReference type="OrthoDB" id="252722at2759"/>
<dbReference type="Proteomes" id="UP000324222">
    <property type="component" value="Unassembled WGS sequence"/>
</dbReference>
<keyword evidence="5" id="KW-1185">Reference proteome</keyword>